<evidence type="ECO:0000313" key="2">
    <source>
        <dbReference type="Proteomes" id="UP000010798"/>
    </source>
</evidence>
<geneLocation type="plasmid" evidence="1 2">
    <name>pSINAC02</name>
</geneLocation>
<dbReference type="EMBL" id="CP003366">
    <property type="protein sequence ID" value="AGA31639.1"/>
    <property type="molecule type" value="Genomic_DNA"/>
</dbReference>
<proteinExistence type="predicted"/>
<name>L0DQD8_SINAD</name>
<dbReference type="Proteomes" id="UP000010798">
    <property type="component" value="Plasmid pSINAC02"/>
</dbReference>
<dbReference type="RefSeq" id="WP_015250700.1">
    <property type="nucleotide sequence ID" value="NC_019894.1"/>
</dbReference>
<keyword evidence="1" id="KW-0614">Plasmid</keyword>
<dbReference type="KEGG" id="saci:Sinac_7608"/>
<sequence>MSMLTATTPQVIRSFSRTLTPVREARRTPKAPGRFGVGILAARPTYTAPITTADEAWYIEQFAASEDRHYDAMEADAIGLARVDMGLCF</sequence>
<dbReference type="OrthoDB" id="9907663at2"/>
<gene>
    <name evidence="1" type="ordered locus">Sinac_7608</name>
</gene>
<protein>
    <submittedName>
        <fullName evidence="1">Uncharacterized protein</fullName>
    </submittedName>
</protein>
<dbReference type="AlphaFoldDB" id="L0DQD8"/>
<evidence type="ECO:0000313" key="1">
    <source>
        <dbReference type="EMBL" id="AGA31639.1"/>
    </source>
</evidence>
<dbReference type="HOGENOM" id="CLU_2452987_0_0_0"/>
<accession>L0DQD8</accession>
<keyword evidence="2" id="KW-1185">Reference proteome</keyword>
<organism evidence="1 2">
    <name type="scientific">Singulisphaera acidiphila (strain ATCC BAA-1392 / DSM 18658 / VKM B-2454 / MOB10)</name>
    <dbReference type="NCBI Taxonomy" id="886293"/>
    <lineage>
        <taxon>Bacteria</taxon>
        <taxon>Pseudomonadati</taxon>
        <taxon>Planctomycetota</taxon>
        <taxon>Planctomycetia</taxon>
        <taxon>Isosphaerales</taxon>
        <taxon>Isosphaeraceae</taxon>
        <taxon>Singulisphaera</taxon>
    </lineage>
</organism>
<reference evidence="1 2" key="1">
    <citation type="submission" date="2012-02" db="EMBL/GenBank/DDBJ databases">
        <title>Complete sequence of plasmid 2 of Singulisphaera acidiphila DSM 18658.</title>
        <authorList>
            <consortium name="US DOE Joint Genome Institute (JGI-PGF)"/>
            <person name="Lucas S."/>
            <person name="Copeland A."/>
            <person name="Lapidus A."/>
            <person name="Glavina del Rio T."/>
            <person name="Dalin E."/>
            <person name="Tice H."/>
            <person name="Bruce D."/>
            <person name="Goodwin L."/>
            <person name="Pitluck S."/>
            <person name="Peters L."/>
            <person name="Ovchinnikova G."/>
            <person name="Chertkov O."/>
            <person name="Kyrpides N."/>
            <person name="Mavromatis K."/>
            <person name="Ivanova N."/>
            <person name="Brettin T."/>
            <person name="Detter J.C."/>
            <person name="Han C."/>
            <person name="Larimer F."/>
            <person name="Land M."/>
            <person name="Hauser L."/>
            <person name="Markowitz V."/>
            <person name="Cheng J.-F."/>
            <person name="Hugenholtz P."/>
            <person name="Woyke T."/>
            <person name="Wu D."/>
            <person name="Tindall B."/>
            <person name="Pomrenke H."/>
            <person name="Brambilla E."/>
            <person name="Klenk H.-P."/>
            <person name="Eisen J.A."/>
        </authorList>
    </citation>
    <scope>NUCLEOTIDE SEQUENCE [LARGE SCALE GENOMIC DNA]</scope>
    <source>
        <strain evidence="2">ATCC BAA-1392 / DSM 18658 / VKM B-2454 / MOB10</strain>
        <plasmid evidence="1 2">pSINAC02</plasmid>
    </source>
</reference>